<sequence length="74" mass="8221">MTSNTEHEITPDVVHAARENPNGWVYKIEGEYGPTEYVPPEAVVGAWKVDANGDLTGEFMPNPKYQPGFSKVEK</sequence>
<accession>A0A7Y8CNS0</accession>
<evidence type="ECO:0000313" key="1">
    <source>
        <dbReference type="EMBL" id="NWC37130.1"/>
    </source>
</evidence>
<reference evidence="1 2" key="1">
    <citation type="submission" date="2020-04" db="EMBL/GenBank/DDBJ databases">
        <title>Molecular characterization of pseudomonads from Agaricus bisporus reveal novel blotch 2 pathogens in Western Europe.</title>
        <authorList>
            <person name="Taparia T."/>
            <person name="Krijger M."/>
            <person name="Haynes E."/>
            <person name="Elpinstone J.G."/>
            <person name="Noble R."/>
            <person name="Van Der Wolf J."/>
        </authorList>
    </citation>
    <scope>NUCLEOTIDE SEQUENCE [LARGE SCALE GENOMIC DNA]</scope>
    <source>
        <strain evidence="1 2">IPO3737</strain>
    </source>
</reference>
<gene>
    <name evidence="1" type="ORF">HX876_32750</name>
</gene>
<dbReference type="EMBL" id="JACAQD010000054">
    <property type="protein sequence ID" value="NWC37130.1"/>
    <property type="molecule type" value="Genomic_DNA"/>
</dbReference>
<evidence type="ECO:0000313" key="2">
    <source>
        <dbReference type="Proteomes" id="UP000520592"/>
    </source>
</evidence>
<dbReference type="SUPFAM" id="SSF56399">
    <property type="entry name" value="ADP-ribosylation"/>
    <property type="match status" value="1"/>
</dbReference>
<dbReference type="AlphaFoldDB" id="A0A7Y8CNS0"/>
<name>A0A7Y8CNS0_9PSED</name>
<organism evidence="1 2">
    <name type="scientific">Pseudomonas gingeri</name>
    <dbReference type="NCBI Taxonomy" id="117681"/>
    <lineage>
        <taxon>Bacteria</taxon>
        <taxon>Pseudomonadati</taxon>
        <taxon>Pseudomonadota</taxon>
        <taxon>Gammaproteobacteria</taxon>
        <taxon>Pseudomonadales</taxon>
        <taxon>Pseudomonadaceae</taxon>
        <taxon>Pseudomonas</taxon>
    </lineage>
</organism>
<protein>
    <submittedName>
        <fullName evidence="1">Uncharacterized protein</fullName>
    </submittedName>
</protein>
<proteinExistence type="predicted"/>
<dbReference type="Proteomes" id="UP000520592">
    <property type="component" value="Unassembled WGS sequence"/>
</dbReference>
<comment type="caution">
    <text evidence="1">The sequence shown here is derived from an EMBL/GenBank/DDBJ whole genome shotgun (WGS) entry which is preliminary data.</text>
</comment>
<dbReference type="RefSeq" id="WP_177063835.1">
    <property type="nucleotide sequence ID" value="NZ_JACAPS010000107.1"/>
</dbReference>